<keyword evidence="4 6" id="KW-0067">ATP-binding</keyword>
<evidence type="ECO:0000256" key="2">
    <source>
        <dbReference type="ARBA" id="ARBA00022737"/>
    </source>
</evidence>
<dbReference type="GO" id="GO:0005524">
    <property type="term" value="F:ATP binding"/>
    <property type="evidence" value="ECO:0007669"/>
    <property type="project" value="UniProtKB-KW"/>
</dbReference>
<dbReference type="InterPro" id="IPR003439">
    <property type="entry name" value="ABC_transporter-like_ATP-bd"/>
</dbReference>
<dbReference type="PANTHER" id="PTHR43790">
    <property type="entry name" value="CARBOHYDRATE TRANSPORT ATP-BINDING PROTEIN MG119-RELATED"/>
    <property type="match status" value="1"/>
</dbReference>
<keyword evidence="1" id="KW-0813">Transport</keyword>
<feature type="domain" description="ABC transporter" evidence="5">
    <location>
        <begin position="268"/>
        <end position="508"/>
    </location>
</feature>
<dbReference type="Pfam" id="PF00005">
    <property type="entry name" value="ABC_tran"/>
    <property type="match status" value="2"/>
</dbReference>
<keyword evidence="7" id="KW-1185">Reference proteome</keyword>
<dbReference type="Gene3D" id="3.40.50.300">
    <property type="entry name" value="P-loop containing nucleotide triphosphate hydrolases"/>
    <property type="match status" value="2"/>
</dbReference>
<feature type="domain" description="ABC transporter" evidence="5">
    <location>
        <begin position="15"/>
        <end position="250"/>
    </location>
</feature>
<evidence type="ECO:0000313" key="7">
    <source>
        <dbReference type="Proteomes" id="UP001597417"/>
    </source>
</evidence>
<dbReference type="RefSeq" id="WP_378270469.1">
    <property type="nucleotide sequence ID" value="NZ_JBHUKR010000023.1"/>
</dbReference>
<name>A0ABW5G479_9PSEU</name>
<dbReference type="InterPro" id="IPR003593">
    <property type="entry name" value="AAA+_ATPase"/>
</dbReference>
<evidence type="ECO:0000256" key="4">
    <source>
        <dbReference type="ARBA" id="ARBA00022840"/>
    </source>
</evidence>
<dbReference type="InterPro" id="IPR027417">
    <property type="entry name" value="P-loop_NTPase"/>
</dbReference>
<keyword evidence="2" id="KW-0677">Repeat</keyword>
<dbReference type="Proteomes" id="UP001597417">
    <property type="component" value="Unassembled WGS sequence"/>
</dbReference>
<dbReference type="InterPro" id="IPR017871">
    <property type="entry name" value="ABC_transporter-like_CS"/>
</dbReference>
<proteinExistence type="predicted"/>
<organism evidence="6 7">
    <name type="scientific">Amycolatopsis pigmentata</name>
    <dbReference type="NCBI Taxonomy" id="450801"/>
    <lineage>
        <taxon>Bacteria</taxon>
        <taxon>Bacillati</taxon>
        <taxon>Actinomycetota</taxon>
        <taxon>Actinomycetes</taxon>
        <taxon>Pseudonocardiales</taxon>
        <taxon>Pseudonocardiaceae</taxon>
        <taxon>Amycolatopsis</taxon>
    </lineage>
</organism>
<dbReference type="PANTHER" id="PTHR43790:SF9">
    <property type="entry name" value="GALACTOFURANOSE TRANSPORTER ATP-BINDING PROTEIN YTFR"/>
    <property type="match status" value="1"/>
</dbReference>
<dbReference type="EMBL" id="JBHUKR010000023">
    <property type="protein sequence ID" value="MFD2421722.1"/>
    <property type="molecule type" value="Genomic_DNA"/>
</dbReference>
<keyword evidence="3" id="KW-0547">Nucleotide-binding</keyword>
<dbReference type="InterPro" id="IPR050107">
    <property type="entry name" value="ABC_carbohydrate_import_ATPase"/>
</dbReference>
<evidence type="ECO:0000313" key="6">
    <source>
        <dbReference type="EMBL" id="MFD2421722.1"/>
    </source>
</evidence>
<reference evidence="7" key="1">
    <citation type="journal article" date="2019" name="Int. J. Syst. Evol. Microbiol.">
        <title>The Global Catalogue of Microorganisms (GCM) 10K type strain sequencing project: providing services to taxonomists for standard genome sequencing and annotation.</title>
        <authorList>
            <consortium name="The Broad Institute Genomics Platform"/>
            <consortium name="The Broad Institute Genome Sequencing Center for Infectious Disease"/>
            <person name="Wu L."/>
            <person name="Ma J."/>
        </authorList>
    </citation>
    <scope>NUCLEOTIDE SEQUENCE [LARGE SCALE GENOMIC DNA]</scope>
    <source>
        <strain evidence="7">CGMCC 4.7645</strain>
    </source>
</reference>
<sequence length="515" mass="54636">MTESYQSKADDRPLLVTSDLSKSYGAVRALRGVSLDVAAGEIVGICGQNGAGKSTFVKILTGLVHPDAGSLEFEGAPRRFKSTLDSQIAGIAIVDQELSLVPQLTVEENMFLGHRDTRFIGGGPARRARCHEILRELGLERVSPRDRAGTLRIGERQLVEIGRLIARDAKLLILDEPTATLSDVEIEHVFRAVRSLVRQGRSVLYVSHRLGEVLDLCDRVVVFGDGELKGDHPVADLDREKLVRLIIGEAGTVSTPGAPLPGPEPVPVTTSLVVEGLTVPGRVRPFDLDVPGGTIVALAGQVGSGAGEVLRALAGLIPEARGTVRAGGMSPLGSPRRARRAGVRFVTDDRRGEGLFLADTVHHNLTATRLTEIARLGVLIRRRTLAIARAMARLVGVSDDKLHTAVGDLSGGNQQKVLIGRMLEPRPDVLLLDEPTRGVDVAGRAEIHQVIKRAAAAGSVVLVASTELDEIFDLGSKIIAMASGRVVMAADTGDVSPGDVLHAMTRPLAGGGQDD</sequence>
<accession>A0ABW5G479</accession>
<dbReference type="PROSITE" id="PS00211">
    <property type="entry name" value="ABC_TRANSPORTER_1"/>
    <property type="match status" value="1"/>
</dbReference>
<protein>
    <submittedName>
        <fullName evidence="6">Sugar ABC transporter ATP-binding protein</fullName>
    </submittedName>
</protein>
<comment type="caution">
    <text evidence="6">The sequence shown here is derived from an EMBL/GenBank/DDBJ whole genome shotgun (WGS) entry which is preliminary data.</text>
</comment>
<dbReference type="SUPFAM" id="SSF52540">
    <property type="entry name" value="P-loop containing nucleoside triphosphate hydrolases"/>
    <property type="match status" value="2"/>
</dbReference>
<gene>
    <name evidence="6" type="ORF">ACFSXZ_35860</name>
</gene>
<evidence type="ECO:0000256" key="1">
    <source>
        <dbReference type="ARBA" id="ARBA00022448"/>
    </source>
</evidence>
<dbReference type="CDD" id="cd03216">
    <property type="entry name" value="ABC_Carb_Monos_I"/>
    <property type="match status" value="1"/>
</dbReference>
<dbReference type="CDD" id="cd03215">
    <property type="entry name" value="ABC_Carb_Monos_II"/>
    <property type="match status" value="1"/>
</dbReference>
<evidence type="ECO:0000256" key="3">
    <source>
        <dbReference type="ARBA" id="ARBA00022741"/>
    </source>
</evidence>
<dbReference type="PROSITE" id="PS50893">
    <property type="entry name" value="ABC_TRANSPORTER_2"/>
    <property type="match status" value="2"/>
</dbReference>
<dbReference type="SMART" id="SM00382">
    <property type="entry name" value="AAA"/>
    <property type="match status" value="2"/>
</dbReference>
<evidence type="ECO:0000259" key="5">
    <source>
        <dbReference type="PROSITE" id="PS50893"/>
    </source>
</evidence>